<dbReference type="AlphaFoldDB" id="A0A7J5UN07"/>
<dbReference type="GO" id="GO:0034039">
    <property type="term" value="F:8-oxo-7,8-dihydroguanine DNA N-glycosylase activity"/>
    <property type="evidence" value="ECO:0007669"/>
    <property type="project" value="TreeGrafter"/>
</dbReference>
<dbReference type="PANTHER" id="PTHR22993:SF9">
    <property type="entry name" value="FORMAMIDOPYRIMIDINE-DNA GLYCOSYLASE"/>
    <property type="match status" value="1"/>
</dbReference>
<dbReference type="Pfam" id="PF06831">
    <property type="entry name" value="H2TH"/>
    <property type="match status" value="1"/>
</dbReference>
<dbReference type="PANTHER" id="PTHR22993">
    <property type="entry name" value="FORMAMIDOPYRIMIDINE-DNA GLYCOSYLASE"/>
    <property type="match status" value="1"/>
</dbReference>
<dbReference type="Pfam" id="PF01149">
    <property type="entry name" value="Fapy_DNA_glyco"/>
    <property type="match status" value="1"/>
</dbReference>
<evidence type="ECO:0000256" key="11">
    <source>
        <dbReference type="ARBA" id="ARBA00023239"/>
    </source>
</evidence>
<dbReference type="InterPro" id="IPR010663">
    <property type="entry name" value="Znf_FPG/IleRS"/>
</dbReference>
<evidence type="ECO:0000256" key="8">
    <source>
        <dbReference type="ARBA" id="ARBA00022833"/>
    </source>
</evidence>
<evidence type="ECO:0000259" key="15">
    <source>
        <dbReference type="PROSITE" id="PS51066"/>
    </source>
</evidence>
<dbReference type="SUPFAM" id="SSF46946">
    <property type="entry name" value="S13-like H2TH domain"/>
    <property type="match status" value="1"/>
</dbReference>
<dbReference type="InterPro" id="IPR015886">
    <property type="entry name" value="H2TH_FPG"/>
</dbReference>
<name>A0A7J5UN07_9MICO</name>
<keyword evidence="4" id="KW-0479">Metal-binding</keyword>
<comment type="catalytic activity">
    <reaction evidence="1">
        <text>Hydrolysis of DNA containing ring-opened 7-methylguanine residues, releasing 2,6-diamino-4-hydroxy-5-(N-methyl)formamidopyrimidine.</text>
        <dbReference type="EC" id="3.2.2.23"/>
    </reaction>
</comment>
<evidence type="ECO:0000259" key="16">
    <source>
        <dbReference type="PROSITE" id="PS51068"/>
    </source>
</evidence>
<dbReference type="PROSITE" id="PS51068">
    <property type="entry name" value="FPG_CAT"/>
    <property type="match status" value="1"/>
</dbReference>
<dbReference type="SMART" id="SM00898">
    <property type="entry name" value="Fapy_DNA_glyco"/>
    <property type="match status" value="1"/>
</dbReference>
<evidence type="ECO:0000256" key="14">
    <source>
        <dbReference type="PROSITE-ProRule" id="PRU00391"/>
    </source>
</evidence>
<evidence type="ECO:0000256" key="3">
    <source>
        <dbReference type="ARBA" id="ARBA00009409"/>
    </source>
</evidence>
<comment type="cofactor">
    <cofactor evidence="2">
        <name>Zn(2+)</name>
        <dbReference type="ChEBI" id="CHEBI:29105"/>
    </cofactor>
</comment>
<evidence type="ECO:0000256" key="10">
    <source>
        <dbReference type="ARBA" id="ARBA00023204"/>
    </source>
</evidence>
<evidence type="ECO:0000313" key="18">
    <source>
        <dbReference type="Proteomes" id="UP000451860"/>
    </source>
</evidence>
<keyword evidence="12" id="KW-0511">Multifunctional enzyme</keyword>
<dbReference type="SUPFAM" id="SSF81624">
    <property type="entry name" value="N-terminal domain of MutM-like DNA repair proteins"/>
    <property type="match status" value="1"/>
</dbReference>
<evidence type="ECO:0000256" key="13">
    <source>
        <dbReference type="ARBA" id="ARBA00023295"/>
    </source>
</evidence>
<dbReference type="GO" id="GO:0003906">
    <property type="term" value="F:DNA-(apurinic or apyrimidinic site) endonuclease activity"/>
    <property type="evidence" value="ECO:0007669"/>
    <property type="project" value="InterPro"/>
</dbReference>
<keyword evidence="5" id="KW-0227">DNA damage</keyword>
<keyword evidence="10" id="KW-0234">DNA repair</keyword>
<feature type="domain" description="Formamidopyrimidine-DNA glycosylase catalytic" evidence="16">
    <location>
        <begin position="2"/>
        <end position="139"/>
    </location>
</feature>
<feature type="domain" description="FPG-type" evidence="15">
    <location>
        <begin position="255"/>
        <end position="289"/>
    </location>
</feature>
<dbReference type="GO" id="GO:0016829">
    <property type="term" value="F:lyase activity"/>
    <property type="evidence" value="ECO:0007669"/>
    <property type="project" value="UniProtKB-KW"/>
</dbReference>
<evidence type="ECO:0000256" key="4">
    <source>
        <dbReference type="ARBA" id="ARBA00022723"/>
    </source>
</evidence>
<keyword evidence="6 14" id="KW-0863">Zinc-finger</keyword>
<dbReference type="SMART" id="SM01232">
    <property type="entry name" value="H2TH"/>
    <property type="match status" value="1"/>
</dbReference>
<keyword evidence="11" id="KW-0456">Lyase</keyword>
<evidence type="ECO:0000256" key="7">
    <source>
        <dbReference type="ARBA" id="ARBA00022801"/>
    </source>
</evidence>
<protein>
    <submittedName>
        <fullName evidence="17">Fpg/Nei family DNA glycosylase</fullName>
    </submittedName>
</protein>
<accession>A0A7J5UN07</accession>
<evidence type="ECO:0000256" key="5">
    <source>
        <dbReference type="ARBA" id="ARBA00022763"/>
    </source>
</evidence>
<keyword evidence="18" id="KW-1185">Reference proteome</keyword>
<keyword evidence="13" id="KW-0326">Glycosidase</keyword>
<dbReference type="GO" id="GO:0008270">
    <property type="term" value="F:zinc ion binding"/>
    <property type="evidence" value="ECO:0007669"/>
    <property type="project" value="UniProtKB-KW"/>
</dbReference>
<evidence type="ECO:0000256" key="9">
    <source>
        <dbReference type="ARBA" id="ARBA00023125"/>
    </source>
</evidence>
<dbReference type="InterPro" id="IPR010979">
    <property type="entry name" value="Ribosomal_uS13-like_H2TH"/>
</dbReference>
<organism evidence="17 18">
    <name type="scientific">Georgenia thermotolerans</name>
    <dbReference type="NCBI Taxonomy" id="527326"/>
    <lineage>
        <taxon>Bacteria</taxon>
        <taxon>Bacillati</taxon>
        <taxon>Actinomycetota</taxon>
        <taxon>Actinomycetes</taxon>
        <taxon>Micrococcales</taxon>
        <taxon>Bogoriellaceae</taxon>
        <taxon>Georgenia</taxon>
    </lineage>
</organism>
<keyword evidence="8" id="KW-0862">Zinc</keyword>
<dbReference type="SUPFAM" id="SSF57716">
    <property type="entry name" value="Glucocorticoid receptor-like (DNA-binding domain)"/>
    <property type="match status" value="1"/>
</dbReference>
<comment type="caution">
    <text evidence="17">The sequence shown here is derived from an EMBL/GenBank/DDBJ whole genome shotgun (WGS) entry which is preliminary data.</text>
</comment>
<sequence>MPEMPEVEGLAQFLREHAVGRAISAVEVGAISALKTFAPAPTALVGRAVSDVARHGKWLDVVTVPAGERAAGDGAPGGAPGADGALHLVFHLAKAGWLRWYDEVPRTAVRPGRSPIALRLRLDDGAGFDLTEAGTRKRLAVHVVARPEDVPQVATLGVEPADLTVERLRELLAARNQQVKGLLRDQNVIAGIGNAYSDEILHAARISPFALTRSFDDDDVARLHAAIGEVLAAAVAEASGRPAADLKDAKRRSMRVHGRAGLPCPVCGDTVREVSFADSSLQYCPTCQTGGKILADRRMSKLLR</sequence>
<dbReference type="Pfam" id="PF06827">
    <property type="entry name" value="zf-FPG_IleRS"/>
    <property type="match status" value="1"/>
</dbReference>
<dbReference type="Proteomes" id="UP000451860">
    <property type="component" value="Unassembled WGS sequence"/>
</dbReference>
<evidence type="ECO:0000256" key="2">
    <source>
        <dbReference type="ARBA" id="ARBA00001947"/>
    </source>
</evidence>
<evidence type="ECO:0000256" key="1">
    <source>
        <dbReference type="ARBA" id="ARBA00001668"/>
    </source>
</evidence>
<dbReference type="InterPro" id="IPR012319">
    <property type="entry name" value="FPG_cat"/>
</dbReference>
<comment type="similarity">
    <text evidence="3">Belongs to the FPG family.</text>
</comment>
<evidence type="ECO:0000256" key="6">
    <source>
        <dbReference type="ARBA" id="ARBA00022771"/>
    </source>
</evidence>
<dbReference type="GO" id="GO:0006284">
    <property type="term" value="P:base-excision repair"/>
    <property type="evidence" value="ECO:0007669"/>
    <property type="project" value="InterPro"/>
</dbReference>
<dbReference type="PROSITE" id="PS51066">
    <property type="entry name" value="ZF_FPG_2"/>
    <property type="match status" value="1"/>
</dbReference>
<dbReference type="OrthoDB" id="9800855at2"/>
<evidence type="ECO:0000256" key="12">
    <source>
        <dbReference type="ARBA" id="ARBA00023268"/>
    </source>
</evidence>
<keyword evidence="7" id="KW-0378">Hydrolase</keyword>
<dbReference type="CDD" id="cd08973">
    <property type="entry name" value="BaFpgNei_N_1"/>
    <property type="match status" value="1"/>
</dbReference>
<dbReference type="Gene3D" id="1.10.8.50">
    <property type="match status" value="1"/>
</dbReference>
<reference evidence="17 18" key="1">
    <citation type="submission" date="2019-10" db="EMBL/GenBank/DDBJ databases">
        <title>Georgenia wutianyii sp. nov. and Georgenia yuyongxinii sp. nov. isolated from plateau pika (Ochotona curzoniae) in the Qinghai-Tibet plateau of China.</title>
        <authorList>
            <person name="Tian Z."/>
        </authorList>
    </citation>
    <scope>NUCLEOTIDE SEQUENCE [LARGE SCALE GENOMIC DNA]</scope>
    <source>
        <strain evidence="17 18">DSM 21501</strain>
    </source>
</reference>
<keyword evidence="9" id="KW-0238">DNA-binding</keyword>
<dbReference type="InterPro" id="IPR000214">
    <property type="entry name" value="Znf_DNA_glyclase/AP_lyase"/>
</dbReference>
<proteinExistence type="inferred from homology"/>
<dbReference type="GO" id="GO:0003684">
    <property type="term" value="F:damaged DNA binding"/>
    <property type="evidence" value="ECO:0007669"/>
    <property type="project" value="InterPro"/>
</dbReference>
<dbReference type="InterPro" id="IPR035937">
    <property type="entry name" value="FPG_N"/>
</dbReference>
<dbReference type="EMBL" id="WHJE01000057">
    <property type="protein sequence ID" value="KAE8763749.1"/>
    <property type="molecule type" value="Genomic_DNA"/>
</dbReference>
<gene>
    <name evidence="17" type="ORF">GB883_12455</name>
</gene>
<dbReference type="RefSeq" id="WP_152203666.1">
    <property type="nucleotide sequence ID" value="NZ_VUKF01000032.1"/>
</dbReference>
<dbReference type="Gene3D" id="3.20.190.10">
    <property type="entry name" value="MutM-like, N-terminal"/>
    <property type="match status" value="1"/>
</dbReference>
<evidence type="ECO:0000313" key="17">
    <source>
        <dbReference type="EMBL" id="KAE8763749.1"/>
    </source>
</evidence>